<evidence type="ECO:0000256" key="8">
    <source>
        <dbReference type="ARBA" id="ARBA00048791"/>
    </source>
</evidence>
<dbReference type="AlphaFoldDB" id="A0A8J2HQE8"/>
<comment type="caution">
    <text evidence="10">The sequence shown here is derived from an EMBL/GenBank/DDBJ whole genome shotgun (WGS) entry which is preliminary data.</text>
</comment>
<dbReference type="Gene3D" id="3.20.20.70">
    <property type="entry name" value="Aldolase class I"/>
    <property type="match status" value="1"/>
</dbReference>
<dbReference type="SUPFAM" id="SSF51569">
    <property type="entry name" value="Aldolase"/>
    <property type="match status" value="1"/>
</dbReference>
<comment type="catalytic activity">
    <reaction evidence="8">
        <text>2-deoxy-D-ribose 5-phosphate = D-glyceraldehyde 3-phosphate + acetaldehyde</text>
        <dbReference type="Rhea" id="RHEA:12821"/>
        <dbReference type="ChEBI" id="CHEBI:15343"/>
        <dbReference type="ChEBI" id="CHEBI:59776"/>
        <dbReference type="ChEBI" id="CHEBI:62877"/>
        <dbReference type="EC" id="4.1.2.4"/>
    </reaction>
</comment>
<dbReference type="NCBIfam" id="TIGR00126">
    <property type="entry name" value="deoC"/>
    <property type="match status" value="1"/>
</dbReference>
<dbReference type="PANTHER" id="PTHR10889">
    <property type="entry name" value="DEOXYRIBOSE-PHOSPHATE ALDOLASE"/>
    <property type="match status" value="1"/>
</dbReference>
<name>A0A8J2HQE8_COTCN</name>
<evidence type="ECO:0000256" key="3">
    <source>
        <dbReference type="ARBA" id="ARBA00012515"/>
    </source>
</evidence>
<reference evidence="10" key="1">
    <citation type="submission" date="2021-04" db="EMBL/GenBank/DDBJ databases">
        <authorList>
            <person name="Chebbi M.A.C M."/>
        </authorList>
    </citation>
    <scope>NUCLEOTIDE SEQUENCE</scope>
</reference>
<organism evidence="10 11">
    <name type="scientific">Cotesia congregata</name>
    <name type="common">Parasitoid wasp</name>
    <name type="synonym">Apanteles congregatus</name>
    <dbReference type="NCBI Taxonomy" id="51543"/>
    <lineage>
        <taxon>Eukaryota</taxon>
        <taxon>Metazoa</taxon>
        <taxon>Ecdysozoa</taxon>
        <taxon>Arthropoda</taxon>
        <taxon>Hexapoda</taxon>
        <taxon>Insecta</taxon>
        <taxon>Pterygota</taxon>
        <taxon>Neoptera</taxon>
        <taxon>Endopterygota</taxon>
        <taxon>Hymenoptera</taxon>
        <taxon>Apocrita</taxon>
        <taxon>Ichneumonoidea</taxon>
        <taxon>Braconidae</taxon>
        <taxon>Microgastrinae</taxon>
        <taxon>Cotesia</taxon>
    </lineage>
</organism>
<keyword evidence="11" id="KW-1185">Reference proteome</keyword>
<dbReference type="EMBL" id="CAJNRD030001124">
    <property type="protein sequence ID" value="CAG5109213.1"/>
    <property type="molecule type" value="Genomic_DNA"/>
</dbReference>
<dbReference type="GO" id="GO:0016052">
    <property type="term" value="P:carbohydrate catabolic process"/>
    <property type="evidence" value="ECO:0007669"/>
    <property type="project" value="TreeGrafter"/>
</dbReference>
<dbReference type="GO" id="GO:0009264">
    <property type="term" value="P:deoxyribonucleotide catabolic process"/>
    <property type="evidence" value="ECO:0007669"/>
    <property type="project" value="InterPro"/>
</dbReference>
<evidence type="ECO:0000256" key="2">
    <source>
        <dbReference type="ARBA" id="ARBA00009473"/>
    </source>
</evidence>
<gene>
    <name evidence="10" type="ORF">HICCMSTLAB_LOCUS13849</name>
</gene>
<dbReference type="InterPro" id="IPR013785">
    <property type="entry name" value="Aldolase_TIM"/>
</dbReference>
<dbReference type="OrthoDB" id="70823at2759"/>
<evidence type="ECO:0000256" key="1">
    <source>
        <dbReference type="ARBA" id="ARBA00004816"/>
    </source>
</evidence>
<evidence type="ECO:0000256" key="9">
    <source>
        <dbReference type="PIRSR" id="PIRSR001357-50"/>
    </source>
</evidence>
<evidence type="ECO:0000256" key="7">
    <source>
        <dbReference type="ARBA" id="ARBA00032755"/>
    </source>
</evidence>
<evidence type="ECO:0000256" key="5">
    <source>
        <dbReference type="ARBA" id="ARBA00023270"/>
    </source>
</evidence>
<feature type="active site" description="Proton donor/acceptor" evidence="9">
    <location>
        <position position="246"/>
    </location>
</feature>
<feature type="active site" description="Schiff-base intermediate with acetaldehyde" evidence="9">
    <location>
        <position position="210"/>
    </location>
</feature>
<dbReference type="EC" id="4.1.2.4" evidence="3"/>
<dbReference type="Pfam" id="PF01791">
    <property type="entry name" value="DeoC"/>
    <property type="match status" value="1"/>
</dbReference>
<dbReference type="InterPro" id="IPR002915">
    <property type="entry name" value="DeoC/FbaB/LacD_aldolase"/>
</dbReference>
<evidence type="ECO:0000313" key="10">
    <source>
        <dbReference type="EMBL" id="CAG5109213.1"/>
    </source>
</evidence>
<dbReference type="PIRSF" id="PIRSF001357">
    <property type="entry name" value="DeoC"/>
    <property type="match status" value="1"/>
</dbReference>
<protein>
    <recommendedName>
        <fullName evidence="3">deoxyribose-phosphate aldolase</fullName>
        <ecNumber evidence="3">4.1.2.4</ecNumber>
    </recommendedName>
    <alternativeName>
        <fullName evidence="7">2-deoxy-D-ribose 5-phosphate aldolase</fullName>
    </alternativeName>
    <alternativeName>
        <fullName evidence="6">Phosphodeoxyriboaldolase</fullName>
    </alternativeName>
</protein>
<dbReference type="PANTHER" id="PTHR10889:SF3">
    <property type="entry name" value="DEOXYRIBOSE-PHOSPHATE ALDOLASE"/>
    <property type="match status" value="1"/>
</dbReference>
<comment type="pathway">
    <text evidence="1">Carbohydrate degradation; 2-deoxy-D-ribose 1-phosphate degradation; D-glyceraldehyde 3-phosphate and acetaldehyde from 2-deoxy-alpha-D-ribose 1-phosphate: step 2/2.</text>
</comment>
<dbReference type="GO" id="GO:0004139">
    <property type="term" value="F:deoxyribose-phosphate aldolase activity"/>
    <property type="evidence" value="ECO:0007669"/>
    <property type="project" value="UniProtKB-EC"/>
</dbReference>
<dbReference type="GO" id="GO:0046386">
    <property type="term" value="P:deoxyribose phosphate catabolic process"/>
    <property type="evidence" value="ECO:0007669"/>
    <property type="project" value="UniProtKB-UniPathway"/>
</dbReference>
<evidence type="ECO:0000256" key="6">
    <source>
        <dbReference type="ARBA" id="ARBA00031814"/>
    </source>
</evidence>
<dbReference type="GO" id="GO:0005737">
    <property type="term" value="C:cytoplasm"/>
    <property type="evidence" value="ECO:0007669"/>
    <property type="project" value="InterPro"/>
</dbReference>
<sequence length="300" mass="33297">MTAQSKILIMLGLNNEKNIDLISINNKVKEISKEVSVMTDEDKLFWLRKALTFIDLTSLNETDTLETIQALCLKAIKPFNTHDKLHPAAVCIYSERVQDAMDCLENHDARYISVATVSGDFPSGKLPFNVRLHQVVDAAKLEADEIDVVIDRSLVMTHDWDELLKQLSKMREACGNKIMKTILSVGDLPSLNHVYKASMVAMAAGSNFIKTSTGKEAVNATLPVGIVMCEAIKEYKKLTGEKVGIKPAGGIKTAIQALEWIILIKKELGEEWLNKESFRIGASSLLDNIVETIHELSSKQ</sequence>
<dbReference type="Proteomes" id="UP000786811">
    <property type="component" value="Unassembled WGS sequence"/>
</dbReference>
<evidence type="ECO:0000313" key="11">
    <source>
        <dbReference type="Proteomes" id="UP000786811"/>
    </source>
</evidence>
<keyword evidence="4" id="KW-0456">Lyase</keyword>
<dbReference type="UniPathway" id="UPA00002">
    <property type="reaction ID" value="UER00468"/>
</dbReference>
<accession>A0A8J2HQE8</accession>
<keyword evidence="5 9" id="KW-0704">Schiff base</keyword>
<dbReference type="SMART" id="SM01133">
    <property type="entry name" value="DeoC"/>
    <property type="match status" value="1"/>
</dbReference>
<comment type="similarity">
    <text evidence="2">Belongs to the DeoC/FbaB aldolase family. DeoC type 2 subfamily.</text>
</comment>
<evidence type="ECO:0000256" key="4">
    <source>
        <dbReference type="ARBA" id="ARBA00023239"/>
    </source>
</evidence>
<dbReference type="InterPro" id="IPR011343">
    <property type="entry name" value="DeoC"/>
</dbReference>
<proteinExistence type="inferred from homology"/>
<dbReference type="CDD" id="cd00959">
    <property type="entry name" value="DeoC"/>
    <property type="match status" value="1"/>
</dbReference>